<evidence type="ECO:0000313" key="2">
    <source>
        <dbReference type="EMBL" id="ELT92386.1"/>
    </source>
</evidence>
<dbReference type="EMBL" id="KB310150">
    <property type="protein sequence ID" value="ELT92386.1"/>
    <property type="molecule type" value="Genomic_DNA"/>
</dbReference>
<dbReference type="EMBL" id="AMQN01013348">
    <property type="status" value="NOT_ANNOTATED_CDS"/>
    <property type="molecule type" value="Genomic_DNA"/>
</dbReference>
<evidence type="ECO:0000313" key="4">
    <source>
        <dbReference type="Proteomes" id="UP000014760"/>
    </source>
</evidence>
<reference evidence="4" key="1">
    <citation type="submission" date="2012-12" db="EMBL/GenBank/DDBJ databases">
        <authorList>
            <person name="Hellsten U."/>
            <person name="Grimwood J."/>
            <person name="Chapman J.A."/>
            <person name="Shapiro H."/>
            <person name="Aerts A."/>
            <person name="Otillar R.P."/>
            <person name="Terry A.Y."/>
            <person name="Boore J.L."/>
            <person name="Simakov O."/>
            <person name="Marletaz F."/>
            <person name="Cho S.-J."/>
            <person name="Edsinger-Gonzales E."/>
            <person name="Havlak P."/>
            <person name="Kuo D.-H."/>
            <person name="Larsson T."/>
            <person name="Lv J."/>
            <person name="Arendt D."/>
            <person name="Savage R."/>
            <person name="Osoegawa K."/>
            <person name="de Jong P."/>
            <person name="Lindberg D.R."/>
            <person name="Seaver E.C."/>
            <person name="Weisblat D.A."/>
            <person name="Putnam N.H."/>
            <person name="Grigoriev I.V."/>
            <person name="Rokhsar D.S."/>
        </authorList>
    </citation>
    <scope>NUCLEOTIDE SEQUENCE</scope>
    <source>
        <strain evidence="4">I ESC-2004</strain>
    </source>
</reference>
<keyword evidence="1" id="KW-0732">Signal</keyword>
<feature type="chain" id="PRO_5008787138" evidence="1">
    <location>
        <begin position="20"/>
        <end position="252"/>
    </location>
</feature>
<dbReference type="HOGENOM" id="CLU_077493_0_0_1"/>
<name>R7TLG2_CAPTE</name>
<accession>R7TLG2</accession>
<feature type="signal peptide" evidence="1">
    <location>
        <begin position="1"/>
        <end position="19"/>
    </location>
</feature>
<gene>
    <name evidence="2" type="ORF">CAPTEDRAFT_192716</name>
</gene>
<protein>
    <submittedName>
        <fullName evidence="2 3">Uncharacterized protein</fullName>
    </submittedName>
</protein>
<dbReference type="AlphaFoldDB" id="R7TLG2"/>
<dbReference type="Proteomes" id="UP000014760">
    <property type="component" value="Unassembled WGS sequence"/>
</dbReference>
<reference evidence="3" key="3">
    <citation type="submission" date="2015-06" db="UniProtKB">
        <authorList>
            <consortium name="EnsemblMetazoa"/>
        </authorList>
    </citation>
    <scope>IDENTIFICATION</scope>
</reference>
<evidence type="ECO:0000256" key="1">
    <source>
        <dbReference type="SAM" id="SignalP"/>
    </source>
</evidence>
<dbReference type="EnsemblMetazoa" id="CapteT192716">
    <property type="protein sequence ID" value="CapteP192716"/>
    <property type="gene ID" value="CapteG192716"/>
</dbReference>
<reference evidence="2 4" key="2">
    <citation type="journal article" date="2013" name="Nature">
        <title>Insights into bilaterian evolution from three spiralian genomes.</title>
        <authorList>
            <person name="Simakov O."/>
            <person name="Marletaz F."/>
            <person name="Cho S.J."/>
            <person name="Edsinger-Gonzales E."/>
            <person name="Havlak P."/>
            <person name="Hellsten U."/>
            <person name="Kuo D.H."/>
            <person name="Larsson T."/>
            <person name="Lv J."/>
            <person name="Arendt D."/>
            <person name="Savage R."/>
            <person name="Osoegawa K."/>
            <person name="de Jong P."/>
            <person name="Grimwood J."/>
            <person name="Chapman J.A."/>
            <person name="Shapiro H."/>
            <person name="Aerts A."/>
            <person name="Otillar R.P."/>
            <person name="Terry A.Y."/>
            <person name="Boore J.L."/>
            <person name="Grigoriev I.V."/>
            <person name="Lindberg D.R."/>
            <person name="Seaver E.C."/>
            <person name="Weisblat D.A."/>
            <person name="Putnam N.H."/>
            <person name="Rokhsar D.S."/>
        </authorList>
    </citation>
    <scope>NUCLEOTIDE SEQUENCE</scope>
    <source>
        <strain evidence="2 4">I ESC-2004</strain>
    </source>
</reference>
<organism evidence="2">
    <name type="scientific">Capitella teleta</name>
    <name type="common">Polychaete worm</name>
    <dbReference type="NCBI Taxonomy" id="283909"/>
    <lineage>
        <taxon>Eukaryota</taxon>
        <taxon>Metazoa</taxon>
        <taxon>Spiralia</taxon>
        <taxon>Lophotrochozoa</taxon>
        <taxon>Annelida</taxon>
        <taxon>Polychaeta</taxon>
        <taxon>Sedentaria</taxon>
        <taxon>Scolecida</taxon>
        <taxon>Capitellidae</taxon>
        <taxon>Capitella</taxon>
    </lineage>
</organism>
<proteinExistence type="predicted"/>
<sequence length="252" mass="28553">MSIQLRAVFMLIGISCIGAFHPMPGVHKRQMLAPRDFSLLHATNRETKSADARPCAKVAEEFNALITFHARYVQFDMLEFFKFVTSIDLRDQAALNEVVCNLLSSSTDEFVSMLRSSGIERHLLRRLYDLAITGITSDLSRMEPGQARDDMIKFFQIGFVNLDPEGVAEFKVAESIDEIQKVLDAHHWVKDMVNLAKTKVLAMRQYLPQLERAAARYKEYQEEDIDTIGAVMAGRAMHLVRILQALQEAGAF</sequence>
<evidence type="ECO:0000313" key="3">
    <source>
        <dbReference type="EnsemblMetazoa" id="CapteP192716"/>
    </source>
</evidence>
<keyword evidence="4" id="KW-1185">Reference proteome</keyword>